<feature type="compositionally biased region" description="Basic and acidic residues" evidence="1">
    <location>
        <begin position="108"/>
        <end position="127"/>
    </location>
</feature>
<protein>
    <submittedName>
        <fullName evidence="2">Uncharacterized protein</fullName>
    </submittedName>
</protein>
<dbReference type="Proteomes" id="UP000204221">
    <property type="component" value="Chromosome"/>
</dbReference>
<dbReference type="OrthoDB" id="4243321at2"/>
<organism evidence="2 3">
    <name type="scientific">Actinoalloteichus hoggarensis</name>
    <dbReference type="NCBI Taxonomy" id="1470176"/>
    <lineage>
        <taxon>Bacteria</taxon>
        <taxon>Bacillati</taxon>
        <taxon>Actinomycetota</taxon>
        <taxon>Actinomycetes</taxon>
        <taxon>Pseudonocardiales</taxon>
        <taxon>Pseudonocardiaceae</taxon>
        <taxon>Actinoalloteichus</taxon>
    </lineage>
</organism>
<gene>
    <name evidence="2" type="ORF">AHOG_22535</name>
</gene>
<evidence type="ECO:0000256" key="1">
    <source>
        <dbReference type="SAM" id="MobiDB-lite"/>
    </source>
</evidence>
<feature type="region of interest" description="Disordered" evidence="1">
    <location>
        <begin position="55"/>
        <end position="127"/>
    </location>
</feature>
<reference evidence="2 3" key="1">
    <citation type="submission" date="2017-07" db="EMBL/GenBank/DDBJ databases">
        <title>Complete genome sequence of Actinoalloteichus hoggarensis DSM 45943, type strain of Actinoalloteichus hoggarensis.</title>
        <authorList>
            <person name="Ruckert C."/>
            <person name="Nouioui I."/>
            <person name="Willmese J."/>
            <person name="van Wezel G."/>
            <person name="Klenk H.-P."/>
            <person name="Kalinowski J."/>
            <person name="Zotchev S.B."/>
        </authorList>
    </citation>
    <scope>NUCLEOTIDE SEQUENCE [LARGE SCALE GENOMIC DNA]</scope>
    <source>
        <strain evidence="2 3">DSM 45943</strain>
    </source>
</reference>
<dbReference type="RefSeq" id="WP_093943146.1">
    <property type="nucleotide sequence ID" value="NZ_CP022521.1"/>
</dbReference>
<dbReference type="KEGG" id="ahg:AHOG_22535"/>
<evidence type="ECO:0000313" key="2">
    <source>
        <dbReference type="EMBL" id="ASO22120.1"/>
    </source>
</evidence>
<name>A0A221W7Z7_9PSEU</name>
<keyword evidence="3" id="KW-1185">Reference proteome</keyword>
<dbReference type="EMBL" id="CP022521">
    <property type="protein sequence ID" value="ASO22120.1"/>
    <property type="molecule type" value="Genomic_DNA"/>
</dbReference>
<proteinExistence type="predicted"/>
<dbReference type="AlphaFoldDB" id="A0A221W7Z7"/>
<sequence length="127" mass="13349">MSADMPFEAPGGQGRAVPFHCPYCAEEDLRPEEEPAGAWLCAGCRRVFVVRLAGLRPRGTGRLPRDQGEPDDGRGRGAASPTPVEPAGEASRPAASGSAAADHAGPADARDRETNRGRARRETRSSA</sequence>
<feature type="compositionally biased region" description="Low complexity" evidence="1">
    <location>
        <begin position="86"/>
        <end position="107"/>
    </location>
</feature>
<evidence type="ECO:0000313" key="3">
    <source>
        <dbReference type="Proteomes" id="UP000204221"/>
    </source>
</evidence>
<accession>A0A221W7Z7</accession>
<feature type="compositionally biased region" description="Basic and acidic residues" evidence="1">
    <location>
        <begin position="63"/>
        <end position="75"/>
    </location>
</feature>